<dbReference type="InterPro" id="IPR011761">
    <property type="entry name" value="ATP-grasp"/>
</dbReference>
<dbReference type="PANTHER" id="PTHR43585">
    <property type="entry name" value="FUMIPYRROLE BIOSYNTHESIS PROTEIN C"/>
    <property type="match status" value="1"/>
</dbReference>
<name>A0ABU0T6I8_9ACTN</name>
<evidence type="ECO:0000313" key="6">
    <source>
        <dbReference type="EMBL" id="MDQ1031413.1"/>
    </source>
</evidence>
<dbReference type="Gene3D" id="3.30.470.20">
    <property type="entry name" value="ATP-grasp fold, B domain"/>
    <property type="match status" value="1"/>
</dbReference>
<dbReference type="SUPFAM" id="SSF56059">
    <property type="entry name" value="Glutathione synthetase ATP-binding domain-like"/>
    <property type="match status" value="1"/>
</dbReference>
<keyword evidence="3 4" id="KW-0067">ATP-binding</keyword>
<dbReference type="InterPro" id="IPR052032">
    <property type="entry name" value="ATP-dep_AA_Ligase"/>
</dbReference>
<keyword evidence="7" id="KW-1185">Reference proteome</keyword>
<dbReference type="InterPro" id="IPR041472">
    <property type="entry name" value="BL00235/CARNS1_N"/>
</dbReference>
<sequence length="423" mass="44735">MPTTPKPLLLLGAGGTSPAYRRDLLESIAAAYPVVLADADAPDWARPYLTDHLAVDLADTEATAAQVKTYAAHHDPSGVMTYMEHHVVTTALLAQQLRLPGTSPQSMEACRDKAATRRLLDVHGVPSARSVLADDADTAVAWAAEHGFPVMVKPRAQAGSAGVMRADTPSEVRVAFDRAGRETVLGLDAYGPQGVLVEEFLDGPEISVETAVLGPGNSRIIAVTRKRVGPPPTAQEYGHCVDAHDPMLADPELARLITAAVDAVGVTCGALCIEVMLTARGPRVVEINGRIGGDLLHVLISEALGLDLARIAADIATGTHPQLRPTLDLSAAIQFLYPDRSGTVQRLALPSRLTEQSWVERLVTTAEPGDHVAAPPAAAYDDRLAHWIVRGTGPAQCAARLSQIEDALELLIAPPARTTACSR</sequence>
<evidence type="ECO:0000259" key="5">
    <source>
        <dbReference type="PROSITE" id="PS50975"/>
    </source>
</evidence>
<dbReference type="Pfam" id="PF18603">
    <property type="entry name" value="LAL_C2"/>
    <property type="match status" value="1"/>
</dbReference>
<proteinExistence type="predicted"/>
<dbReference type="PROSITE" id="PS50975">
    <property type="entry name" value="ATP_GRASP"/>
    <property type="match status" value="1"/>
</dbReference>
<dbReference type="Proteomes" id="UP001230328">
    <property type="component" value="Unassembled WGS sequence"/>
</dbReference>
<dbReference type="RefSeq" id="WP_307527533.1">
    <property type="nucleotide sequence ID" value="NZ_JAUSZI010000002.1"/>
</dbReference>
<evidence type="ECO:0000256" key="2">
    <source>
        <dbReference type="ARBA" id="ARBA00022741"/>
    </source>
</evidence>
<gene>
    <name evidence="6" type="ORF">QF035_008995</name>
</gene>
<feature type="domain" description="ATP-grasp" evidence="5">
    <location>
        <begin position="117"/>
        <end position="317"/>
    </location>
</feature>
<evidence type="ECO:0000256" key="4">
    <source>
        <dbReference type="PROSITE-ProRule" id="PRU00409"/>
    </source>
</evidence>
<dbReference type="InterPro" id="IPR040570">
    <property type="entry name" value="LAL_C2"/>
</dbReference>
<dbReference type="SMART" id="SM01209">
    <property type="entry name" value="GARS_A"/>
    <property type="match status" value="1"/>
</dbReference>
<dbReference type="Pfam" id="PF02786">
    <property type="entry name" value="CPSase_L_D2"/>
    <property type="match status" value="1"/>
</dbReference>
<protein>
    <submittedName>
        <fullName evidence="6">Biotin carboxylase</fullName>
    </submittedName>
</protein>
<dbReference type="PANTHER" id="PTHR43585:SF2">
    <property type="entry name" value="ATP-GRASP ENZYME FSQD"/>
    <property type="match status" value="1"/>
</dbReference>
<keyword evidence="1" id="KW-0436">Ligase</keyword>
<accession>A0ABU0T6I8</accession>
<dbReference type="Pfam" id="PF18130">
    <property type="entry name" value="ATPgrasp_N"/>
    <property type="match status" value="1"/>
</dbReference>
<organism evidence="6 7">
    <name type="scientific">Streptomyces umbrinus</name>
    <dbReference type="NCBI Taxonomy" id="67370"/>
    <lineage>
        <taxon>Bacteria</taxon>
        <taxon>Bacillati</taxon>
        <taxon>Actinomycetota</taxon>
        <taxon>Actinomycetes</taxon>
        <taxon>Kitasatosporales</taxon>
        <taxon>Streptomycetaceae</taxon>
        <taxon>Streptomyces</taxon>
        <taxon>Streptomyces phaeochromogenes group</taxon>
    </lineage>
</organism>
<evidence type="ECO:0000256" key="1">
    <source>
        <dbReference type="ARBA" id="ARBA00022598"/>
    </source>
</evidence>
<comment type="caution">
    <text evidence="6">The sequence shown here is derived from an EMBL/GenBank/DDBJ whole genome shotgun (WGS) entry which is preliminary data.</text>
</comment>
<reference evidence="6 7" key="1">
    <citation type="submission" date="2023-07" db="EMBL/GenBank/DDBJ databases">
        <title>Comparative genomics of wheat-associated soil bacteria to identify genetic determinants of phenazine resistance.</title>
        <authorList>
            <person name="Mouncey N."/>
        </authorList>
    </citation>
    <scope>NUCLEOTIDE SEQUENCE [LARGE SCALE GENOMIC DNA]</scope>
    <source>
        <strain evidence="6 7">V2I4</strain>
    </source>
</reference>
<dbReference type="Gene3D" id="3.40.50.20">
    <property type="match status" value="1"/>
</dbReference>
<evidence type="ECO:0000313" key="7">
    <source>
        <dbReference type="Proteomes" id="UP001230328"/>
    </source>
</evidence>
<evidence type="ECO:0000256" key="3">
    <source>
        <dbReference type="ARBA" id="ARBA00022840"/>
    </source>
</evidence>
<dbReference type="InterPro" id="IPR005479">
    <property type="entry name" value="CPAse_ATP-bd"/>
</dbReference>
<dbReference type="EMBL" id="JAUSZI010000002">
    <property type="protein sequence ID" value="MDQ1031413.1"/>
    <property type="molecule type" value="Genomic_DNA"/>
</dbReference>
<keyword evidence="2 4" id="KW-0547">Nucleotide-binding</keyword>